<dbReference type="GO" id="GO:0042726">
    <property type="term" value="P:flavin-containing compound metabolic process"/>
    <property type="evidence" value="ECO:0007669"/>
    <property type="project" value="TreeGrafter"/>
</dbReference>
<dbReference type="AlphaFoldDB" id="A0AAD5XE31"/>
<dbReference type="GO" id="GO:0047884">
    <property type="term" value="F:FAD diphosphatase activity"/>
    <property type="evidence" value="ECO:0007669"/>
    <property type="project" value="TreeGrafter"/>
</dbReference>
<protein>
    <recommendedName>
        <fullName evidence="1">MoaB/Mog domain-containing protein</fullName>
    </recommendedName>
</protein>
<keyword evidence="3" id="KW-1185">Reference proteome</keyword>
<evidence type="ECO:0000313" key="2">
    <source>
        <dbReference type="EMBL" id="KAJ3111481.1"/>
    </source>
</evidence>
<accession>A0AAD5XE31</accession>
<dbReference type="PANTHER" id="PTHR47675">
    <property type="entry name" value="MOLYBDOPTERIN BINDING DOMAIN PROTEIN (AFU_ORTHOLOGUE AFUA_5G11210)"/>
    <property type="match status" value="1"/>
</dbReference>
<dbReference type="SUPFAM" id="SSF53218">
    <property type="entry name" value="Molybdenum cofactor biosynthesis proteins"/>
    <property type="match status" value="1"/>
</dbReference>
<evidence type="ECO:0000259" key="1">
    <source>
        <dbReference type="SMART" id="SM00852"/>
    </source>
</evidence>
<dbReference type="InterPro" id="IPR001453">
    <property type="entry name" value="MoaB/Mog_dom"/>
</dbReference>
<organism evidence="2 3">
    <name type="scientific">Physocladia obscura</name>
    <dbReference type="NCBI Taxonomy" id="109957"/>
    <lineage>
        <taxon>Eukaryota</taxon>
        <taxon>Fungi</taxon>
        <taxon>Fungi incertae sedis</taxon>
        <taxon>Chytridiomycota</taxon>
        <taxon>Chytridiomycota incertae sedis</taxon>
        <taxon>Chytridiomycetes</taxon>
        <taxon>Chytridiales</taxon>
        <taxon>Chytriomycetaceae</taxon>
        <taxon>Physocladia</taxon>
    </lineage>
</organism>
<reference evidence="2" key="1">
    <citation type="submission" date="2020-05" db="EMBL/GenBank/DDBJ databases">
        <title>Phylogenomic resolution of chytrid fungi.</title>
        <authorList>
            <person name="Stajich J.E."/>
            <person name="Amses K."/>
            <person name="Simmons R."/>
            <person name="Seto K."/>
            <person name="Myers J."/>
            <person name="Bonds A."/>
            <person name="Quandt C.A."/>
            <person name="Barry K."/>
            <person name="Liu P."/>
            <person name="Grigoriev I."/>
            <person name="Longcore J.E."/>
            <person name="James T.Y."/>
        </authorList>
    </citation>
    <scope>NUCLEOTIDE SEQUENCE</scope>
    <source>
        <strain evidence="2">JEL0513</strain>
    </source>
</reference>
<gene>
    <name evidence="2" type="ORF">HK100_002666</name>
</gene>
<dbReference type="Proteomes" id="UP001211907">
    <property type="component" value="Unassembled WGS sequence"/>
</dbReference>
<dbReference type="SMART" id="SM00852">
    <property type="entry name" value="MoCF_biosynth"/>
    <property type="match status" value="1"/>
</dbReference>
<dbReference type="CDD" id="cd00885">
    <property type="entry name" value="cinA"/>
    <property type="match status" value="1"/>
</dbReference>
<comment type="caution">
    <text evidence="2">The sequence shown here is derived from an EMBL/GenBank/DDBJ whole genome shotgun (WGS) entry which is preliminary data.</text>
</comment>
<feature type="domain" description="MoaB/Mog" evidence="1">
    <location>
        <begin position="48"/>
        <end position="209"/>
    </location>
</feature>
<name>A0AAD5XE31_9FUNG</name>
<evidence type="ECO:0000313" key="3">
    <source>
        <dbReference type="Proteomes" id="UP001211907"/>
    </source>
</evidence>
<dbReference type="InterPro" id="IPR036425">
    <property type="entry name" value="MoaB/Mog-like_dom_sf"/>
</dbReference>
<dbReference type="EMBL" id="JADGJH010001626">
    <property type="protein sequence ID" value="KAJ3111481.1"/>
    <property type="molecule type" value="Genomic_DNA"/>
</dbReference>
<dbReference type="Pfam" id="PF00994">
    <property type="entry name" value="MoCF_biosynth"/>
    <property type="match status" value="1"/>
</dbReference>
<dbReference type="Gene3D" id="3.40.980.10">
    <property type="entry name" value="MoaB/Mog-like domain"/>
    <property type="match status" value="1"/>
</dbReference>
<dbReference type="PANTHER" id="PTHR47675:SF1">
    <property type="entry name" value="MOLYBDOPTERIN BINDING DOMAIN PROTEIN (AFU_ORTHOLOGUE AFUA_5G11210)"/>
    <property type="match status" value="1"/>
</dbReference>
<proteinExistence type="predicted"/>
<sequence>MRLPRHSASKQTGQLSPALRAAISYRMLTTSTINANSSSNTKNPGGIACLIIGDEVLGGKTVDTNSSFLAKLCFNNGLSLNRIVVVPDETDQIVAAVRQLHTEFDHVITTGGIGPTHDDITYESIANAFNLTLQHHEPTIALMQKLGIPQPFIMNAGRLRMANLPHPATITFPNPDSLWVPVVTAAHSVHIFPGIPRLFERMIVPFLETNIVPSTPVTGGAFIRRVVGTDKPESEIEHILRRWQADLNAKVAAQQTNVASPIKIGSYPKFGGNERVIDIADGAHRAIKVVVSIVGKDVPEVERVACGIRDEISGFDFREIVIAE</sequence>